<dbReference type="Ensembl" id="ENSPNYT00000016117.1">
    <property type="protein sequence ID" value="ENSPNYP00000015716.1"/>
    <property type="gene ID" value="ENSPNYG00000011911.1"/>
</dbReference>
<organism evidence="1">
    <name type="scientific">Pundamilia nyererei</name>
    <dbReference type="NCBI Taxonomy" id="303518"/>
    <lineage>
        <taxon>Eukaryota</taxon>
        <taxon>Metazoa</taxon>
        <taxon>Chordata</taxon>
        <taxon>Craniata</taxon>
        <taxon>Vertebrata</taxon>
        <taxon>Euteleostomi</taxon>
        <taxon>Actinopterygii</taxon>
        <taxon>Neopterygii</taxon>
        <taxon>Teleostei</taxon>
        <taxon>Neoteleostei</taxon>
        <taxon>Acanthomorphata</taxon>
        <taxon>Ovalentaria</taxon>
        <taxon>Cichlomorphae</taxon>
        <taxon>Cichliformes</taxon>
        <taxon>Cichlidae</taxon>
        <taxon>African cichlids</taxon>
        <taxon>Pseudocrenilabrinae</taxon>
        <taxon>Haplochromini</taxon>
        <taxon>Pundamilia</taxon>
    </lineage>
</organism>
<dbReference type="GeneTree" id="ENSGT00950000182812"/>
<dbReference type="PANTHER" id="PTHR45913:SF9">
    <property type="entry name" value="GENERAL TRANSCRIPTION FACTOR II-I REPEAT DOMAIN-CONTAINING PROTEIN 2-LIKE-RELATED"/>
    <property type="match status" value="1"/>
</dbReference>
<name>A0A3B4G2B8_9CICH</name>
<dbReference type="AlphaFoldDB" id="A0A3B4G2B8"/>
<dbReference type="STRING" id="303518.ENSPNYP00000015716"/>
<evidence type="ECO:0000313" key="1">
    <source>
        <dbReference type="Ensembl" id="ENSPNYP00000015716.1"/>
    </source>
</evidence>
<proteinExistence type="predicted"/>
<reference evidence="1" key="1">
    <citation type="submission" date="2023-09" db="UniProtKB">
        <authorList>
            <consortium name="Ensembl"/>
        </authorList>
    </citation>
    <scope>IDENTIFICATION</scope>
</reference>
<dbReference type="InterPro" id="IPR012337">
    <property type="entry name" value="RNaseH-like_sf"/>
</dbReference>
<sequence length="533" mass="60297">MKRKSDNECRIFNRTWTTKYLFTEIKGKAVCLVCGTQVTGHARVSDALLAKLQTQQGLFTKLHTTREAAVWTSYVISHKIARKSKAFSDGEFIKKCLLDSVALMCPEKKDGFENVSLSRHTVTRRVEDIAENLELQLKNRAADFECFSLALDESCDVRDTAQLLIFLRGITADFQVTEELAAMQSMKGTTTGNDLFTEVSACLDKLGLKWDNLAGVTTDGCPNLTGKNVGLLKRMQDKVTEINPVQKLTFLHCIIHQQVLCKIVLKIDHVDVVTKTVNFIRARALNHRQFIALLEENEMEHGDISYHCSVRWLSLSKVLKSVWDLREQIQDFCVKKGHAVPELSDEDWVGDLGFAADVTALMNQLNVKLQCRGLFVHEMYSAVKAFMKKCQLISSHENENEMDMVSSPFTCSVDNASSDVQMELIDLLSDTLLAEHFRSVSLLDFYSSLKEENFPHLRNHAQRILVLFGSTYVCEQTFLVIKFKKSKHRSSVTDDHLSAVLRIATSDIQPDFNALVQNQNRDNSSNQPSINNM</sequence>
<dbReference type="PANTHER" id="PTHR45913">
    <property type="entry name" value="EPM2A-INTERACTING PROTEIN 1"/>
    <property type="match status" value="1"/>
</dbReference>
<dbReference type="SUPFAM" id="SSF53098">
    <property type="entry name" value="Ribonuclease H-like"/>
    <property type="match status" value="1"/>
</dbReference>
<accession>A0A3B4G2B8</accession>
<protein>
    <submittedName>
        <fullName evidence="1">Uncharacterized protein</fullName>
    </submittedName>
</protein>